<dbReference type="PROSITE" id="PS00137">
    <property type="entry name" value="SUBTILASE_HIS"/>
    <property type="match status" value="1"/>
</dbReference>
<feature type="active site" description="Charge relay system" evidence="5">
    <location>
        <position position="202"/>
    </location>
</feature>
<evidence type="ECO:0000256" key="4">
    <source>
        <dbReference type="ARBA" id="ARBA00022825"/>
    </source>
</evidence>
<dbReference type="PANTHER" id="PTHR43806:SF11">
    <property type="entry name" value="CEREVISIN-RELATED"/>
    <property type="match status" value="1"/>
</dbReference>
<keyword evidence="4 5" id="KW-0720">Serine protease</keyword>
<dbReference type="InterPro" id="IPR015500">
    <property type="entry name" value="Peptidase_S8_subtilisin-rel"/>
</dbReference>
<dbReference type="SUPFAM" id="SSF52743">
    <property type="entry name" value="Subtilisin-like"/>
    <property type="match status" value="1"/>
</dbReference>
<dbReference type="Gene3D" id="3.40.50.200">
    <property type="entry name" value="Peptidase S8/S53 domain"/>
    <property type="match status" value="1"/>
</dbReference>
<evidence type="ECO:0000259" key="6">
    <source>
        <dbReference type="Pfam" id="PF00082"/>
    </source>
</evidence>
<dbReference type="InterPro" id="IPR054399">
    <property type="entry name" value="Fervidolysin-like_N_prodom"/>
</dbReference>
<dbReference type="AlphaFoldDB" id="A0A0B4DAH7"/>
<dbReference type="OrthoDB" id="9813435at2"/>
<dbReference type="Pfam" id="PF22148">
    <property type="entry name" value="Fervidolysin_NPro-like"/>
    <property type="match status" value="1"/>
</dbReference>
<dbReference type="RefSeq" id="WP_043454196.1">
    <property type="nucleotide sequence ID" value="NZ_JWTB01000029.1"/>
</dbReference>
<feature type="domain" description="Fervidolysin-like N-terminal prodomain" evidence="7">
    <location>
        <begin position="27"/>
        <end position="96"/>
    </location>
</feature>
<name>A0A0B4DAH7_PSEPS</name>
<dbReference type="PROSITE" id="PS00136">
    <property type="entry name" value="SUBTILASE_ASP"/>
    <property type="match status" value="1"/>
</dbReference>
<feature type="active site" description="Charge relay system" evidence="5">
    <location>
        <position position="170"/>
    </location>
</feature>
<dbReference type="MEROPS" id="S08.107"/>
<evidence type="ECO:0000259" key="7">
    <source>
        <dbReference type="Pfam" id="PF22148"/>
    </source>
</evidence>
<evidence type="ECO:0000256" key="3">
    <source>
        <dbReference type="ARBA" id="ARBA00022801"/>
    </source>
</evidence>
<dbReference type="Proteomes" id="UP000031196">
    <property type="component" value="Unassembled WGS sequence"/>
</dbReference>
<comment type="caution">
    <text evidence="8">The sequence shown here is derived from an EMBL/GenBank/DDBJ whole genome shotgun (WGS) entry which is preliminary data.</text>
</comment>
<dbReference type="InterPro" id="IPR050131">
    <property type="entry name" value="Peptidase_S8_subtilisin-like"/>
</dbReference>
<dbReference type="EMBL" id="JWTB01000029">
    <property type="protein sequence ID" value="KIC65727.1"/>
    <property type="molecule type" value="Genomic_DNA"/>
</dbReference>
<feature type="active site" description="Charge relay system" evidence="5">
    <location>
        <position position="371"/>
    </location>
</feature>
<dbReference type="PRINTS" id="PR00723">
    <property type="entry name" value="SUBTILISIN"/>
</dbReference>
<dbReference type="PANTHER" id="PTHR43806">
    <property type="entry name" value="PEPTIDASE S8"/>
    <property type="match status" value="1"/>
</dbReference>
<dbReference type="GO" id="GO:0004252">
    <property type="term" value="F:serine-type endopeptidase activity"/>
    <property type="evidence" value="ECO:0007669"/>
    <property type="project" value="UniProtKB-UniRule"/>
</dbReference>
<evidence type="ECO:0000256" key="2">
    <source>
        <dbReference type="ARBA" id="ARBA00022670"/>
    </source>
</evidence>
<dbReference type="InterPro" id="IPR036852">
    <property type="entry name" value="Peptidase_S8/S53_dom_sf"/>
</dbReference>
<keyword evidence="2 5" id="KW-0645">Protease</keyword>
<evidence type="ECO:0000313" key="8">
    <source>
        <dbReference type="EMBL" id="KIC65727.1"/>
    </source>
</evidence>
<dbReference type="InterPro" id="IPR022398">
    <property type="entry name" value="Peptidase_S8_His-AS"/>
</dbReference>
<gene>
    <name evidence="8" type="ORF">RM50_14865</name>
</gene>
<proteinExistence type="inferred from homology"/>
<dbReference type="PROSITE" id="PS51892">
    <property type="entry name" value="SUBTILASE"/>
    <property type="match status" value="1"/>
</dbReference>
<feature type="domain" description="Peptidase S8/S53" evidence="6">
    <location>
        <begin position="161"/>
        <end position="400"/>
    </location>
</feature>
<evidence type="ECO:0000256" key="1">
    <source>
        <dbReference type="ARBA" id="ARBA00011073"/>
    </source>
</evidence>
<dbReference type="InterPro" id="IPR000209">
    <property type="entry name" value="Peptidase_S8/S53_dom"/>
</dbReference>
<sequence>MNRLLTAGLTAAVLGFGFITFAVPGNAASDTSYVAGQIIVKFRDSRAAAAVLAQQGVGDGPEIGSTGAHLITVPAGKELQLIEALSRNPAVEYAEPDNVVAAATDDTFFGRQYALQNTGQAFDNNYGTITTNPPNPPVIHTDAGTPDADVDAVEAWSVTSGTGTVVAVLDSGVATDNPDINPKVALRANFTGSSTNEDNYGHGTHVAGIIAATANNGAGVAGVCPGCRILAGKVLTDTGMGSTSALVNGINWAVDKGAKVINMSLGVRASRTLETAVNNAWNAPNGGVVLVAAAGNGSNTAKIYPGAYANVIAVGATDNTDAKASFSTYGPTWVDIAAPGAAVFSTFPNHPFALADQYHRSQGYDIGNGTSMSSAVVAGVAALVSNAYPASTNATVRLKVESSGDKVTEMQTYWAHGRVNACKAVAAKTC</sequence>
<dbReference type="InterPro" id="IPR023827">
    <property type="entry name" value="Peptidase_S8_Asp-AS"/>
</dbReference>
<accession>A0A0B4DAH7</accession>
<comment type="similarity">
    <text evidence="1 5">Belongs to the peptidase S8 family.</text>
</comment>
<keyword evidence="3 5" id="KW-0378">Hydrolase</keyword>
<evidence type="ECO:0000256" key="5">
    <source>
        <dbReference type="PROSITE-ProRule" id="PRU01240"/>
    </source>
</evidence>
<protein>
    <submittedName>
        <fullName evidence="8">Peptidase S8</fullName>
    </submittedName>
</protein>
<organism evidence="8 9">
    <name type="scientific">Pseudarthrobacter phenanthrenivorans</name>
    <name type="common">Arthrobacter phenanthrenivorans</name>
    <dbReference type="NCBI Taxonomy" id="361575"/>
    <lineage>
        <taxon>Bacteria</taxon>
        <taxon>Bacillati</taxon>
        <taxon>Actinomycetota</taxon>
        <taxon>Actinomycetes</taxon>
        <taxon>Micrococcales</taxon>
        <taxon>Micrococcaceae</taxon>
        <taxon>Pseudarthrobacter</taxon>
    </lineage>
</organism>
<dbReference type="GO" id="GO:0006508">
    <property type="term" value="P:proteolysis"/>
    <property type="evidence" value="ECO:0007669"/>
    <property type="project" value="UniProtKB-KW"/>
</dbReference>
<dbReference type="Pfam" id="PF00082">
    <property type="entry name" value="Peptidase_S8"/>
    <property type="match status" value="1"/>
</dbReference>
<evidence type="ECO:0000313" key="9">
    <source>
        <dbReference type="Proteomes" id="UP000031196"/>
    </source>
</evidence>
<reference evidence="8 9" key="1">
    <citation type="submission" date="2014-12" db="EMBL/GenBank/DDBJ databases">
        <title>Genome sequencing of Arthrobacter phenanthrenivorans SWC37.</title>
        <authorList>
            <person name="Tan P.W."/>
            <person name="Chan K.-G."/>
        </authorList>
    </citation>
    <scope>NUCLEOTIDE SEQUENCE [LARGE SCALE GENOMIC DNA]</scope>
    <source>
        <strain evidence="8 9">SWC37</strain>
    </source>
</reference>